<evidence type="ECO:0000259" key="2">
    <source>
        <dbReference type="Pfam" id="PF01022"/>
    </source>
</evidence>
<dbReference type="SUPFAM" id="SSF46785">
    <property type="entry name" value="Winged helix' DNA-binding domain"/>
    <property type="match status" value="1"/>
</dbReference>
<dbReference type="InterPro" id="IPR036390">
    <property type="entry name" value="WH_DNA-bd_sf"/>
</dbReference>
<dbReference type="KEGG" id="haad:MW046_01405"/>
<dbReference type="Gene3D" id="1.10.10.10">
    <property type="entry name" value="Winged helix-like DNA-binding domain superfamily/Winged helix DNA-binding domain"/>
    <property type="match status" value="1"/>
</dbReference>
<name>A0A8U0A2V0_9EURY</name>
<feature type="domain" description="HTH arsR-type" evidence="2">
    <location>
        <begin position="48"/>
        <end position="90"/>
    </location>
</feature>
<protein>
    <submittedName>
        <fullName evidence="3">Winged helix-turn-helix domain-containing protein</fullName>
    </submittedName>
</protein>
<dbReference type="RefSeq" id="WP_247993789.1">
    <property type="nucleotide sequence ID" value="NZ_CP096019.1"/>
</dbReference>
<feature type="compositionally biased region" description="Basic and acidic residues" evidence="1">
    <location>
        <begin position="159"/>
        <end position="173"/>
    </location>
</feature>
<dbReference type="GO" id="GO:0003700">
    <property type="term" value="F:DNA-binding transcription factor activity"/>
    <property type="evidence" value="ECO:0007669"/>
    <property type="project" value="InterPro"/>
</dbReference>
<sequence length="191" mass="21745">MSPNNTRDERRIDAEQSDSVHPRLRRSAAIGEVDESLVELLTWILGTDTRARIYLYLRQQPGATSEEIATGTGLYPSTVRESLAVLHEEDTVDRYERELNDEEERRYVYESIPPTELVLDILEPIQERLNTVFVLDELLGVKDGIDRTSAAQKTGCRTPIHEQHGKDRERESTRQPISITVTDAPSRSEEG</sequence>
<gene>
    <name evidence="3" type="ORF">MW046_01405</name>
</gene>
<evidence type="ECO:0000313" key="3">
    <source>
        <dbReference type="EMBL" id="UPM43119.1"/>
    </source>
</evidence>
<dbReference type="Proteomes" id="UP000831768">
    <property type="component" value="Chromosome"/>
</dbReference>
<dbReference type="EMBL" id="CP096019">
    <property type="protein sequence ID" value="UPM43119.1"/>
    <property type="molecule type" value="Genomic_DNA"/>
</dbReference>
<feature type="compositionally biased region" description="Polar residues" evidence="1">
    <location>
        <begin position="174"/>
        <end position="185"/>
    </location>
</feature>
<dbReference type="InterPro" id="IPR036388">
    <property type="entry name" value="WH-like_DNA-bd_sf"/>
</dbReference>
<feature type="compositionally biased region" description="Basic and acidic residues" evidence="1">
    <location>
        <begin position="1"/>
        <end position="21"/>
    </location>
</feature>
<organism evidence="3 4">
    <name type="scientific">Halocatena salina</name>
    <dbReference type="NCBI Taxonomy" id="2934340"/>
    <lineage>
        <taxon>Archaea</taxon>
        <taxon>Methanobacteriati</taxon>
        <taxon>Methanobacteriota</taxon>
        <taxon>Stenosarchaea group</taxon>
        <taxon>Halobacteria</taxon>
        <taxon>Halobacteriales</taxon>
        <taxon>Natronomonadaceae</taxon>
        <taxon>Halocatena</taxon>
    </lineage>
</organism>
<evidence type="ECO:0000313" key="4">
    <source>
        <dbReference type="Proteomes" id="UP000831768"/>
    </source>
</evidence>
<keyword evidence="4" id="KW-1185">Reference proteome</keyword>
<accession>A0A8U0A2V0</accession>
<feature type="region of interest" description="Disordered" evidence="1">
    <location>
        <begin position="1"/>
        <end position="23"/>
    </location>
</feature>
<dbReference type="InterPro" id="IPR001845">
    <property type="entry name" value="HTH_ArsR_DNA-bd_dom"/>
</dbReference>
<feature type="region of interest" description="Disordered" evidence="1">
    <location>
        <begin position="150"/>
        <end position="191"/>
    </location>
</feature>
<dbReference type="Pfam" id="PF01022">
    <property type="entry name" value="HTH_5"/>
    <property type="match status" value="1"/>
</dbReference>
<dbReference type="CDD" id="cd00090">
    <property type="entry name" value="HTH_ARSR"/>
    <property type="match status" value="1"/>
</dbReference>
<dbReference type="GeneID" id="71926662"/>
<dbReference type="InterPro" id="IPR011991">
    <property type="entry name" value="ArsR-like_HTH"/>
</dbReference>
<dbReference type="AlphaFoldDB" id="A0A8U0A2V0"/>
<reference evidence="3" key="1">
    <citation type="submission" date="2022-04" db="EMBL/GenBank/DDBJ databases">
        <title>Halocatena sp. nov., isolated from a salt lake.</title>
        <authorList>
            <person name="Cui H.-L."/>
        </authorList>
    </citation>
    <scope>NUCLEOTIDE SEQUENCE</scope>
    <source>
        <strain evidence="3">AD-1</strain>
    </source>
</reference>
<evidence type="ECO:0000256" key="1">
    <source>
        <dbReference type="SAM" id="MobiDB-lite"/>
    </source>
</evidence>
<proteinExistence type="predicted"/>